<protein>
    <submittedName>
        <fullName evidence="4">SDR family oxidoreductase</fullName>
    </submittedName>
</protein>
<dbReference type="PRINTS" id="PR00081">
    <property type="entry name" value="GDHRDH"/>
</dbReference>
<dbReference type="PANTHER" id="PTHR42760:SF115">
    <property type="entry name" value="3-OXOACYL-[ACYL-CARRIER-PROTEIN] REDUCTASE FABG"/>
    <property type="match status" value="1"/>
</dbReference>
<dbReference type="InterPro" id="IPR036291">
    <property type="entry name" value="NAD(P)-bd_dom_sf"/>
</dbReference>
<proteinExistence type="inferred from homology"/>
<reference evidence="4 5" key="1">
    <citation type="journal article" date="2024" name="Chem. Sci.">
        <title>Discovery of megapolipeptins by genome mining of a Burkholderiales bacteria collection.</title>
        <authorList>
            <person name="Paulo B.S."/>
            <person name="Recchia M.J.J."/>
            <person name="Lee S."/>
            <person name="Fergusson C.H."/>
            <person name="Romanowski S.B."/>
            <person name="Hernandez A."/>
            <person name="Krull N."/>
            <person name="Liu D.Y."/>
            <person name="Cavanagh H."/>
            <person name="Bos A."/>
            <person name="Gray C.A."/>
            <person name="Murphy B.T."/>
            <person name="Linington R.G."/>
            <person name="Eustaquio A.S."/>
        </authorList>
    </citation>
    <scope>NUCLEOTIDE SEQUENCE [LARGE SCALE GENOMIC DNA]</scope>
    <source>
        <strain evidence="4 5">RL17-350-BIC-E</strain>
    </source>
</reference>
<dbReference type="SUPFAM" id="SSF51735">
    <property type="entry name" value="NAD(P)-binding Rossmann-fold domains"/>
    <property type="match status" value="1"/>
</dbReference>
<evidence type="ECO:0000256" key="2">
    <source>
        <dbReference type="ARBA" id="ARBA00023002"/>
    </source>
</evidence>
<comment type="caution">
    <text evidence="4">The sequence shown here is derived from an EMBL/GenBank/DDBJ whole genome shotgun (WGS) entry which is preliminary data.</text>
</comment>
<keyword evidence="2" id="KW-0560">Oxidoreductase</keyword>
<evidence type="ECO:0000313" key="5">
    <source>
        <dbReference type="Proteomes" id="UP001629392"/>
    </source>
</evidence>
<dbReference type="PROSITE" id="PS00061">
    <property type="entry name" value="ADH_SHORT"/>
    <property type="match status" value="1"/>
</dbReference>
<dbReference type="InterPro" id="IPR020904">
    <property type="entry name" value="Sc_DH/Rdtase_CS"/>
</dbReference>
<dbReference type="NCBIfam" id="NF005559">
    <property type="entry name" value="PRK07231.1"/>
    <property type="match status" value="1"/>
</dbReference>
<dbReference type="Pfam" id="PF13561">
    <property type="entry name" value="adh_short_C2"/>
    <property type="match status" value="1"/>
</dbReference>
<feature type="domain" description="Ketoreductase" evidence="3">
    <location>
        <begin position="5"/>
        <end position="189"/>
    </location>
</feature>
<comment type="similarity">
    <text evidence="1">Belongs to the short-chain dehydrogenases/reductases (SDR) family.</text>
</comment>
<evidence type="ECO:0000259" key="3">
    <source>
        <dbReference type="SMART" id="SM00822"/>
    </source>
</evidence>
<dbReference type="PANTHER" id="PTHR42760">
    <property type="entry name" value="SHORT-CHAIN DEHYDROGENASES/REDUCTASES FAMILY MEMBER"/>
    <property type="match status" value="1"/>
</dbReference>
<accession>A0ABW9EGW2</accession>
<organism evidence="4 5">
    <name type="scientific">Paraburkholderia strydomiana</name>
    <dbReference type="NCBI Taxonomy" id="1245417"/>
    <lineage>
        <taxon>Bacteria</taxon>
        <taxon>Pseudomonadati</taxon>
        <taxon>Pseudomonadota</taxon>
        <taxon>Betaproteobacteria</taxon>
        <taxon>Burkholderiales</taxon>
        <taxon>Burkholderiaceae</taxon>
        <taxon>Paraburkholderia</taxon>
    </lineage>
</organism>
<evidence type="ECO:0000313" key="4">
    <source>
        <dbReference type="EMBL" id="MFM0718258.1"/>
    </source>
</evidence>
<dbReference type="Proteomes" id="UP001629392">
    <property type="component" value="Unassembled WGS sequence"/>
</dbReference>
<sequence length="248" mass="26141">MLSEKVILVTGGAKGMGQAHAQLLAAKGAIVVVADVDPKGEDVAQHIARSGGHAVFHLLDVVKEAQWVSVVAKVTQAYGRIDGLVNNAGVLIRKPAEELGEEDWDAVFDINVKGTFLGCKTVLPGMLKARNGSIVNISSISGLVANMPGMSAYCATKGAVRLFTKALAVDYARYNIRVNSLHPGTIRTPMTAEYEKDPEKLKMLLGTTILARLGEATEVSEALAFLLSDAASFITGSEMTVDGGFTAV</sequence>
<dbReference type="PRINTS" id="PR00080">
    <property type="entry name" value="SDRFAMILY"/>
</dbReference>
<dbReference type="EMBL" id="JAQQCL010000013">
    <property type="protein sequence ID" value="MFM0718258.1"/>
    <property type="molecule type" value="Genomic_DNA"/>
</dbReference>
<dbReference type="InterPro" id="IPR002347">
    <property type="entry name" value="SDR_fam"/>
</dbReference>
<gene>
    <name evidence="4" type="ORF">PQQ73_18165</name>
</gene>
<dbReference type="InterPro" id="IPR057326">
    <property type="entry name" value="KR_dom"/>
</dbReference>
<dbReference type="RefSeq" id="WP_408154136.1">
    <property type="nucleotide sequence ID" value="NZ_JAQQCL010000013.1"/>
</dbReference>
<keyword evidence="5" id="KW-1185">Reference proteome</keyword>
<dbReference type="SMART" id="SM00822">
    <property type="entry name" value="PKS_KR"/>
    <property type="match status" value="1"/>
</dbReference>
<name>A0ABW9EGW2_9BURK</name>
<evidence type="ECO:0000256" key="1">
    <source>
        <dbReference type="ARBA" id="ARBA00006484"/>
    </source>
</evidence>
<dbReference type="Gene3D" id="3.40.50.720">
    <property type="entry name" value="NAD(P)-binding Rossmann-like Domain"/>
    <property type="match status" value="1"/>
</dbReference>